<evidence type="ECO:0000313" key="3">
    <source>
        <dbReference type="EMBL" id="HIS97394.1"/>
    </source>
</evidence>
<feature type="transmembrane region" description="Helical" evidence="2">
    <location>
        <begin position="168"/>
        <end position="189"/>
    </location>
</feature>
<gene>
    <name evidence="3" type="ORF">IAD42_05410</name>
</gene>
<accession>A0A9D1G637</accession>
<dbReference type="Proteomes" id="UP000886876">
    <property type="component" value="Unassembled WGS sequence"/>
</dbReference>
<proteinExistence type="predicted"/>
<comment type="caution">
    <text evidence="3">The sequence shown here is derived from an EMBL/GenBank/DDBJ whole genome shotgun (WGS) entry which is preliminary data.</text>
</comment>
<protein>
    <submittedName>
        <fullName evidence="3">DUF2953 domain-containing protein</fullName>
    </submittedName>
</protein>
<feature type="compositionally biased region" description="Basic residues" evidence="1">
    <location>
        <begin position="54"/>
        <end position="63"/>
    </location>
</feature>
<sequence>MIVLLVIVAVLVLLLVIPFGVSAWCKDGEPGVAARVLCFNIRLLPRKEKPKKEKKEKKPKKDKKLKEEKPEKEKKPRPKPSPEELLQLLKLGLDALARFKRKLTINRFMLHLVIASDDPFDATMTYGLVNTALGMLEGMRGRAFRVRQCDIQTALDFDSTEPRFDAELTMTISLGRILAVVFAAGWGFMKIKMRAAKQKAAAKAEEERKVSNGSGTDPDGGIPADQHV</sequence>
<feature type="region of interest" description="Disordered" evidence="1">
    <location>
        <begin position="202"/>
        <end position="228"/>
    </location>
</feature>
<dbReference type="AlphaFoldDB" id="A0A9D1G637"/>
<keyword evidence="2" id="KW-1133">Transmembrane helix</keyword>
<dbReference type="EMBL" id="DVJS01000135">
    <property type="protein sequence ID" value="HIS97394.1"/>
    <property type="molecule type" value="Genomic_DNA"/>
</dbReference>
<evidence type="ECO:0000313" key="4">
    <source>
        <dbReference type="Proteomes" id="UP000886876"/>
    </source>
</evidence>
<name>A0A9D1G637_9FIRM</name>
<feature type="region of interest" description="Disordered" evidence="1">
    <location>
        <begin position="49"/>
        <end position="81"/>
    </location>
</feature>
<reference evidence="3" key="2">
    <citation type="journal article" date="2021" name="PeerJ">
        <title>Extensive microbial diversity within the chicken gut microbiome revealed by metagenomics and culture.</title>
        <authorList>
            <person name="Gilroy R."/>
            <person name="Ravi A."/>
            <person name="Getino M."/>
            <person name="Pursley I."/>
            <person name="Horton D.L."/>
            <person name="Alikhan N.F."/>
            <person name="Baker D."/>
            <person name="Gharbi K."/>
            <person name="Hall N."/>
            <person name="Watson M."/>
            <person name="Adriaenssens E.M."/>
            <person name="Foster-Nyarko E."/>
            <person name="Jarju S."/>
            <person name="Secka A."/>
            <person name="Antonio M."/>
            <person name="Oren A."/>
            <person name="Chaudhuri R.R."/>
            <person name="La Ragione R."/>
            <person name="Hildebrand F."/>
            <person name="Pallen M.J."/>
        </authorList>
    </citation>
    <scope>NUCLEOTIDE SEQUENCE</scope>
    <source>
        <strain evidence="3">ChiHecec3B27-6122</strain>
    </source>
</reference>
<keyword evidence="2" id="KW-0812">Transmembrane</keyword>
<keyword evidence="2" id="KW-0472">Membrane</keyword>
<evidence type="ECO:0000256" key="1">
    <source>
        <dbReference type="SAM" id="MobiDB-lite"/>
    </source>
</evidence>
<reference evidence="3" key="1">
    <citation type="submission" date="2020-10" db="EMBL/GenBank/DDBJ databases">
        <authorList>
            <person name="Gilroy R."/>
        </authorList>
    </citation>
    <scope>NUCLEOTIDE SEQUENCE</scope>
    <source>
        <strain evidence="3">ChiHecec3B27-6122</strain>
    </source>
</reference>
<evidence type="ECO:0000256" key="2">
    <source>
        <dbReference type="SAM" id="Phobius"/>
    </source>
</evidence>
<organism evidence="3 4">
    <name type="scientific">Candidatus Scatomorpha pullistercoris</name>
    <dbReference type="NCBI Taxonomy" id="2840929"/>
    <lineage>
        <taxon>Bacteria</taxon>
        <taxon>Bacillati</taxon>
        <taxon>Bacillota</taxon>
        <taxon>Clostridia</taxon>
        <taxon>Eubacteriales</taxon>
        <taxon>Candidatus Scatomorpha</taxon>
    </lineage>
</organism>
<feature type="compositionally biased region" description="Basic and acidic residues" evidence="1">
    <location>
        <begin position="64"/>
        <end position="74"/>
    </location>
</feature>